<dbReference type="STRING" id="268739.Nmlp_1488"/>
<proteinExistence type="predicted"/>
<dbReference type="KEGG" id="nmo:Nmlp_1488"/>
<feature type="domain" description="HTH arsR-type" evidence="1">
    <location>
        <begin position="30"/>
        <end position="111"/>
    </location>
</feature>
<dbReference type="AlphaFoldDB" id="M1XZT2"/>
<reference evidence="2 3" key="1">
    <citation type="journal article" date="2013" name="Genome Announc.">
        <title>Genome of the haloarchaeon Natronomonas moolapensis, a neutrophilic member of a previously haloalkaliphilic genus.</title>
        <authorList>
            <person name="Dyall-Smith M.L."/>
            <person name="Pfeiffer F."/>
            <person name="Oberwinkler T."/>
            <person name="Klee K."/>
            <person name="Rampp M."/>
            <person name="Palm P."/>
            <person name="Gross K."/>
            <person name="Schuster S.C."/>
            <person name="Oesterhelt D."/>
        </authorList>
    </citation>
    <scope>NUCLEOTIDE SEQUENCE [LARGE SCALE GENOMIC DNA]</scope>
    <source>
        <strain evidence="3">DSM 18674 / JCM 14361 / 8.8.11</strain>
    </source>
</reference>
<sequence length="111" mass="11978">MASAFPHCPSVSHTLEERMTVDLGDGSAGRVFEALASETARSILERILADPATASEIAASVDTSIQNAGYHLSQLEDAGVITEADVWYSARGREMSVYAPRVREVVVRVRT</sequence>
<dbReference type="eggNOG" id="arCOG01686">
    <property type="taxonomic scope" value="Archaea"/>
</dbReference>
<evidence type="ECO:0000313" key="2">
    <source>
        <dbReference type="EMBL" id="CCQ35690.1"/>
    </source>
</evidence>
<dbReference type="SMART" id="SM00418">
    <property type="entry name" value="HTH_ARSR"/>
    <property type="match status" value="1"/>
</dbReference>
<dbReference type="InterPro" id="IPR036388">
    <property type="entry name" value="WH-like_DNA-bd_sf"/>
</dbReference>
<dbReference type="RefSeq" id="WP_015408533.1">
    <property type="nucleotide sequence ID" value="NC_020388.1"/>
</dbReference>
<dbReference type="GO" id="GO:0003700">
    <property type="term" value="F:DNA-binding transcription factor activity"/>
    <property type="evidence" value="ECO:0007669"/>
    <property type="project" value="InterPro"/>
</dbReference>
<dbReference type="InterPro" id="IPR011991">
    <property type="entry name" value="ArsR-like_HTH"/>
</dbReference>
<dbReference type="HOGENOM" id="CLU_145184_0_0_2"/>
<dbReference type="Gene3D" id="1.10.10.10">
    <property type="entry name" value="Winged helix-like DNA-binding domain superfamily/Winged helix DNA-binding domain"/>
    <property type="match status" value="1"/>
</dbReference>
<dbReference type="SUPFAM" id="SSF46785">
    <property type="entry name" value="Winged helix' DNA-binding domain"/>
    <property type="match status" value="1"/>
</dbReference>
<protein>
    <submittedName>
        <fullName evidence="2">ArsR family transcription regulator</fullName>
    </submittedName>
</protein>
<name>M1XZT2_NATM8</name>
<dbReference type="InterPro" id="IPR036390">
    <property type="entry name" value="WH_DNA-bd_sf"/>
</dbReference>
<dbReference type="InterPro" id="IPR001845">
    <property type="entry name" value="HTH_ArsR_DNA-bd_dom"/>
</dbReference>
<dbReference type="EMBL" id="HF582854">
    <property type="protein sequence ID" value="CCQ35690.1"/>
    <property type="molecule type" value="Genomic_DNA"/>
</dbReference>
<dbReference type="GeneID" id="14653189"/>
<gene>
    <name evidence="2" type="ordered locus">Nmlp_1488</name>
</gene>
<accession>M1XZT2</accession>
<keyword evidence="3" id="KW-1185">Reference proteome</keyword>
<dbReference type="Proteomes" id="UP000011867">
    <property type="component" value="Chromosome"/>
</dbReference>
<dbReference type="CDD" id="cd00090">
    <property type="entry name" value="HTH_ARSR"/>
    <property type="match status" value="1"/>
</dbReference>
<organism evidence="2 3">
    <name type="scientific">Natronomonas moolapensis (strain DSM 18674 / CECT 7526 / JCM 14361 / 8.8.11)</name>
    <dbReference type="NCBI Taxonomy" id="268739"/>
    <lineage>
        <taxon>Archaea</taxon>
        <taxon>Methanobacteriati</taxon>
        <taxon>Methanobacteriota</taxon>
        <taxon>Stenosarchaea group</taxon>
        <taxon>Halobacteria</taxon>
        <taxon>Halobacteriales</taxon>
        <taxon>Natronomonadaceae</taxon>
        <taxon>Natronomonas</taxon>
    </lineage>
</organism>
<dbReference type="OrthoDB" id="11368at2157"/>
<dbReference type="Pfam" id="PF12840">
    <property type="entry name" value="HTH_20"/>
    <property type="match status" value="1"/>
</dbReference>
<evidence type="ECO:0000313" key="3">
    <source>
        <dbReference type="Proteomes" id="UP000011867"/>
    </source>
</evidence>
<evidence type="ECO:0000259" key="1">
    <source>
        <dbReference type="SMART" id="SM00418"/>
    </source>
</evidence>